<protein>
    <submittedName>
        <fullName evidence="1">Uncharacterized protein</fullName>
    </submittedName>
</protein>
<organism evidence="1">
    <name type="scientific">viral metagenome</name>
    <dbReference type="NCBI Taxonomy" id="1070528"/>
    <lineage>
        <taxon>unclassified sequences</taxon>
        <taxon>metagenomes</taxon>
        <taxon>organismal metagenomes</taxon>
    </lineage>
</organism>
<reference evidence="1" key="1">
    <citation type="journal article" date="2020" name="Nature">
        <title>Giant virus diversity and host interactions through global metagenomics.</title>
        <authorList>
            <person name="Schulz F."/>
            <person name="Roux S."/>
            <person name="Paez-Espino D."/>
            <person name="Jungbluth S."/>
            <person name="Walsh D.A."/>
            <person name="Denef V.J."/>
            <person name="McMahon K.D."/>
            <person name="Konstantinidis K.T."/>
            <person name="Eloe-Fadrosh E.A."/>
            <person name="Kyrpides N.C."/>
            <person name="Woyke T."/>
        </authorList>
    </citation>
    <scope>NUCLEOTIDE SEQUENCE</scope>
    <source>
        <strain evidence="1">GVMAG-M-3300017651-5</strain>
    </source>
</reference>
<evidence type="ECO:0000313" key="1">
    <source>
        <dbReference type="EMBL" id="QHS93058.1"/>
    </source>
</evidence>
<dbReference type="AlphaFoldDB" id="A0A6C0BNW0"/>
<accession>A0A6C0BNW0</accession>
<sequence>MYLRAIGLIHDITFEGNAMLSLLYSVNLPDIFI</sequence>
<name>A0A6C0BNW0_9ZZZZ</name>
<dbReference type="EMBL" id="MN739195">
    <property type="protein sequence ID" value="QHS93058.1"/>
    <property type="molecule type" value="Genomic_DNA"/>
</dbReference>
<proteinExistence type="predicted"/>